<evidence type="ECO:0008006" key="3">
    <source>
        <dbReference type="Google" id="ProtNLM"/>
    </source>
</evidence>
<dbReference type="Pfam" id="PF09996">
    <property type="entry name" value="DUF2237"/>
    <property type="match status" value="1"/>
</dbReference>
<dbReference type="Gene3D" id="3.30.56.110">
    <property type="entry name" value="Protein of unknown function DUF2237"/>
    <property type="match status" value="1"/>
</dbReference>
<gene>
    <name evidence="1" type="ORF">HME9304_01681</name>
</gene>
<dbReference type="PANTHER" id="PTHR37466:SF1">
    <property type="entry name" value="SLR1628 PROTEIN"/>
    <property type="match status" value="1"/>
</dbReference>
<dbReference type="OrthoDB" id="9792525at2"/>
<accession>A0A2Z4LTI4</accession>
<dbReference type="InterPro" id="IPR018714">
    <property type="entry name" value="DUF2237"/>
</dbReference>
<name>A0A2Z4LTI4_9FLAO</name>
<evidence type="ECO:0000313" key="2">
    <source>
        <dbReference type="Proteomes" id="UP000248536"/>
    </source>
</evidence>
<proteinExistence type="predicted"/>
<dbReference type="RefSeq" id="WP_112378129.1">
    <property type="nucleotide sequence ID" value="NZ_CP030104.1"/>
</dbReference>
<reference evidence="1 2" key="1">
    <citation type="submission" date="2018-06" db="EMBL/GenBank/DDBJ databases">
        <title>Spongiibacterium sp. HME9304 Genome sequencing and assembly.</title>
        <authorList>
            <person name="Kang H."/>
            <person name="Kim H."/>
            <person name="Joh K."/>
        </authorList>
    </citation>
    <scope>NUCLEOTIDE SEQUENCE [LARGE SCALE GENOMIC DNA]</scope>
    <source>
        <strain evidence="1 2">HME9304</strain>
    </source>
</reference>
<dbReference type="PANTHER" id="PTHR37466">
    <property type="entry name" value="SLR1628 PROTEIN"/>
    <property type="match status" value="1"/>
</dbReference>
<dbReference type="Proteomes" id="UP000248536">
    <property type="component" value="Chromosome"/>
</dbReference>
<dbReference type="EMBL" id="CP030104">
    <property type="protein sequence ID" value="AWX44678.1"/>
    <property type="molecule type" value="Genomic_DNA"/>
</dbReference>
<evidence type="ECO:0000313" key="1">
    <source>
        <dbReference type="EMBL" id="AWX44678.1"/>
    </source>
</evidence>
<organism evidence="1 2">
    <name type="scientific">Flagellimonas maritima</name>
    <dbReference type="NCBI Taxonomy" id="1383885"/>
    <lineage>
        <taxon>Bacteria</taxon>
        <taxon>Pseudomonadati</taxon>
        <taxon>Bacteroidota</taxon>
        <taxon>Flavobacteriia</taxon>
        <taxon>Flavobacteriales</taxon>
        <taxon>Flavobacteriaceae</taxon>
        <taxon>Flagellimonas</taxon>
    </lineage>
</organism>
<dbReference type="AlphaFoldDB" id="A0A2Z4LTI4"/>
<dbReference type="KEGG" id="spon:HME9304_01681"/>
<protein>
    <recommendedName>
        <fullName evidence="3">DUF2237 domain-containing protein</fullName>
    </recommendedName>
</protein>
<keyword evidence="2" id="KW-1185">Reference proteome</keyword>
<sequence length="128" mass="14323">MKTQTKSRNKNVLGTELQACCHTPKTGFYRDGFCRTGPEDVGTHVVCAIMTEEFLIYTKAQGNDLSSPMPMYDFPGLQPGNKWCLCASRWKQAQKAGKAPVVVLEATHEKALQIIDFELLLEHKYSNA</sequence>